<dbReference type="EMBL" id="DVOO01000006">
    <property type="protein sequence ID" value="HIV24483.1"/>
    <property type="molecule type" value="Genomic_DNA"/>
</dbReference>
<proteinExistence type="predicted"/>
<feature type="transmembrane region" description="Helical" evidence="1">
    <location>
        <begin position="141"/>
        <end position="161"/>
    </location>
</feature>
<sequence length="171" mass="18388">MNFSPVKRKEMAKWIIGIAAACILIFLGVQNIGAIAGALSRCAGIIRPLLTGCIIAVILNVPMRFFESHILRKTEKPLLRKLRRPAAFLLALLLIIGIIAGIAFLVIPALADAIEVVARGIAGLINQLNTMDESEFAGHPLGSLILGIDCILFTGSFLIPCTKSLRTCFLP</sequence>
<evidence type="ECO:0000313" key="2">
    <source>
        <dbReference type="EMBL" id="HIV24483.1"/>
    </source>
</evidence>
<keyword evidence="1" id="KW-1133">Transmembrane helix</keyword>
<evidence type="ECO:0008006" key="4">
    <source>
        <dbReference type="Google" id="ProtNLM"/>
    </source>
</evidence>
<keyword evidence="1" id="KW-0812">Transmembrane</keyword>
<feature type="transmembrane region" description="Helical" evidence="1">
    <location>
        <begin position="87"/>
        <end position="111"/>
    </location>
</feature>
<evidence type="ECO:0000313" key="3">
    <source>
        <dbReference type="Proteomes" id="UP000824169"/>
    </source>
</evidence>
<reference evidence="2" key="2">
    <citation type="journal article" date="2021" name="PeerJ">
        <title>Extensive microbial diversity within the chicken gut microbiome revealed by metagenomics and culture.</title>
        <authorList>
            <person name="Gilroy R."/>
            <person name="Ravi A."/>
            <person name="Getino M."/>
            <person name="Pursley I."/>
            <person name="Horton D.L."/>
            <person name="Alikhan N.F."/>
            <person name="Baker D."/>
            <person name="Gharbi K."/>
            <person name="Hall N."/>
            <person name="Watson M."/>
            <person name="Adriaenssens E.M."/>
            <person name="Foster-Nyarko E."/>
            <person name="Jarju S."/>
            <person name="Secka A."/>
            <person name="Antonio M."/>
            <person name="Oren A."/>
            <person name="Chaudhuri R.R."/>
            <person name="La Ragione R."/>
            <person name="Hildebrand F."/>
            <person name="Pallen M.J."/>
        </authorList>
    </citation>
    <scope>NUCLEOTIDE SEQUENCE</scope>
    <source>
        <strain evidence="2">CHK188-20938</strain>
    </source>
</reference>
<comment type="caution">
    <text evidence="2">The sequence shown here is derived from an EMBL/GenBank/DDBJ whole genome shotgun (WGS) entry which is preliminary data.</text>
</comment>
<dbReference type="Proteomes" id="UP000824169">
    <property type="component" value="Unassembled WGS sequence"/>
</dbReference>
<feature type="transmembrane region" description="Helical" evidence="1">
    <location>
        <begin position="12"/>
        <end position="39"/>
    </location>
</feature>
<feature type="transmembrane region" description="Helical" evidence="1">
    <location>
        <begin position="45"/>
        <end position="66"/>
    </location>
</feature>
<dbReference type="AlphaFoldDB" id="A0A9D1P0M6"/>
<gene>
    <name evidence="2" type="ORF">IAB71_01660</name>
</gene>
<keyword evidence="1" id="KW-0472">Membrane</keyword>
<evidence type="ECO:0000256" key="1">
    <source>
        <dbReference type="SAM" id="Phobius"/>
    </source>
</evidence>
<name>A0A9D1P0M6_9FIRM</name>
<organism evidence="2 3">
    <name type="scientific">Candidatus Scatomonas pullistercoris</name>
    <dbReference type="NCBI Taxonomy" id="2840920"/>
    <lineage>
        <taxon>Bacteria</taxon>
        <taxon>Bacillati</taxon>
        <taxon>Bacillota</taxon>
        <taxon>Clostridia</taxon>
        <taxon>Lachnospirales</taxon>
        <taxon>Lachnospiraceae</taxon>
        <taxon>Lachnospiraceae incertae sedis</taxon>
        <taxon>Candidatus Scatomonas</taxon>
    </lineage>
</organism>
<protein>
    <recommendedName>
        <fullName evidence="4">AI-2E family transporter</fullName>
    </recommendedName>
</protein>
<reference evidence="2" key="1">
    <citation type="submission" date="2020-10" db="EMBL/GenBank/DDBJ databases">
        <authorList>
            <person name="Gilroy R."/>
        </authorList>
    </citation>
    <scope>NUCLEOTIDE SEQUENCE</scope>
    <source>
        <strain evidence="2">CHK188-20938</strain>
    </source>
</reference>
<accession>A0A9D1P0M6</accession>